<dbReference type="InterPro" id="IPR011991">
    <property type="entry name" value="ArsR-like_HTH"/>
</dbReference>
<comment type="caution">
    <text evidence="2">The sequence shown here is derived from an EMBL/GenBank/DDBJ whole genome shotgun (WGS) entry which is preliminary data.</text>
</comment>
<proteinExistence type="predicted"/>
<accession>A0ABQ1I8X2</accession>
<keyword evidence="3" id="KW-1185">Reference proteome</keyword>
<dbReference type="InterPro" id="IPR036388">
    <property type="entry name" value="WH-like_DNA-bd_sf"/>
</dbReference>
<dbReference type="CDD" id="cd00090">
    <property type="entry name" value="HTH_ARSR"/>
    <property type="match status" value="1"/>
</dbReference>
<name>A0ABQ1I8X2_9PROT</name>
<dbReference type="Proteomes" id="UP000603352">
    <property type="component" value="Unassembled WGS sequence"/>
</dbReference>
<evidence type="ECO:0000313" key="3">
    <source>
        <dbReference type="Proteomes" id="UP000603352"/>
    </source>
</evidence>
<dbReference type="Pfam" id="PF12802">
    <property type="entry name" value="MarR_2"/>
    <property type="match status" value="1"/>
</dbReference>
<dbReference type="RefSeq" id="WP_188574996.1">
    <property type="nucleotide sequence ID" value="NZ_BMDZ01000005.1"/>
</dbReference>
<dbReference type="EMBL" id="BMDZ01000005">
    <property type="protein sequence ID" value="GGB28525.1"/>
    <property type="molecule type" value="Genomic_DNA"/>
</dbReference>
<feature type="domain" description="HTH marR-type" evidence="1">
    <location>
        <begin position="8"/>
        <end position="55"/>
    </location>
</feature>
<organism evidence="2 3">
    <name type="scientific">Tistrella bauzanensis</name>
    <dbReference type="NCBI Taxonomy" id="657419"/>
    <lineage>
        <taxon>Bacteria</taxon>
        <taxon>Pseudomonadati</taxon>
        <taxon>Pseudomonadota</taxon>
        <taxon>Alphaproteobacteria</taxon>
        <taxon>Geminicoccales</taxon>
        <taxon>Geminicoccaceae</taxon>
        <taxon>Tistrella</taxon>
    </lineage>
</organism>
<gene>
    <name evidence="2" type="ORF">GCM10011505_07230</name>
</gene>
<dbReference type="InterPro" id="IPR000835">
    <property type="entry name" value="HTH_MarR-typ"/>
</dbReference>
<dbReference type="InterPro" id="IPR036390">
    <property type="entry name" value="WH_DNA-bd_sf"/>
</dbReference>
<evidence type="ECO:0000259" key="1">
    <source>
        <dbReference type="Pfam" id="PF12802"/>
    </source>
</evidence>
<sequence length="217" mass="23304">MTDSDDRLLTRIKTLAPVTAADLAAALGVTAQAVREKLARLVDDGLVTFEDRVEGVGRPRRFWRLTAAGHAHFPDGHARLAVDLLEGVRAMTGDAGIDQLIAGREAAQRRSYAAALAAADDDGPARLRALAAARSAEGYMAEITADADLPGQFVLTEHHCPICAAATICQGFCRSELALFREALGPDAMVERIAHQPSGDARCAYRVWFRTGRPSDR</sequence>
<evidence type="ECO:0000313" key="2">
    <source>
        <dbReference type="EMBL" id="GGB28525.1"/>
    </source>
</evidence>
<dbReference type="Gene3D" id="1.10.10.10">
    <property type="entry name" value="Winged helix-like DNA-binding domain superfamily/Winged helix DNA-binding domain"/>
    <property type="match status" value="1"/>
</dbReference>
<reference evidence="3" key="1">
    <citation type="journal article" date="2019" name="Int. J. Syst. Evol. Microbiol.">
        <title>The Global Catalogue of Microorganisms (GCM) 10K type strain sequencing project: providing services to taxonomists for standard genome sequencing and annotation.</title>
        <authorList>
            <consortium name="The Broad Institute Genomics Platform"/>
            <consortium name="The Broad Institute Genome Sequencing Center for Infectious Disease"/>
            <person name="Wu L."/>
            <person name="Ma J."/>
        </authorList>
    </citation>
    <scope>NUCLEOTIDE SEQUENCE [LARGE SCALE GENOMIC DNA]</scope>
    <source>
        <strain evidence="3">CGMCC 1.10188</strain>
    </source>
</reference>
<protein>
    <recommendedName>
        <fullName evidence="1">HTH marR-type domain-containing protein</fullName>
    </recommendedName>
</protein>
<dbReference type="SUPFAM" id="SSF46785">
    <property type="entry name" value="Winged helix' DNA-binding domain"/>
    <property type="match status" value="1"/>
</dbReference>